<dbReference type="Proteomes" id="UP001321486">
    <property type="component" value="Chromosome"/>
</dbReference>
<keyword evidence="1" id="KW-1133">Transmembrane helix</keyword>
<dbReference type="EMBL" id="AP027732">
    <property type="protein sequence ID" value="BDZ49591.1"/>
    <property type="molecule type" value="Genomic_DNA"/>
</dbReference>
<keyword evidence="1" id="KW-0472">Membrane</keyword>
<organism evidence="2 3">
    <name type="scientific">Frondihabitans sucicola</name>
    <dbReference type="NCBI Taxonomy" id="1268041"/>
    <lineage>
        <taxon>Bacteria</taxon>
        <taxon>Bacillati</taxon>
        <taxon>Actinomycetota</taxon>
        <taxon>Actinomycetes</taxon>
        <taxon>Micrococcales</taxon>
        <taxon>Microbacteriaceae</taxon>
        <taxon>Frondihabitans</taxon>
    </lineage>
</organism>
<dbReference type="RefSeq" id="WP_286346349.1">
    <property type="nucleotide sequence ID" value="NZ_AP027732.1"/>
</dbReference>
<keyword evidence="3" id="KW-1185">Reference proteome</keyword>
<protein>
    <submittedName>
        <fullName evidence="2">Uncharacterized protein</fullName>
    </submittedName>
</protein>
<evidence type="ECO:0000313" key="3">
    <source>
        <dbReference type="Proteomes" id="UP001321486"/>
    </source>
</evidence>
<evidence type="ECO:0000256" key="1">
    <source>
        <dbReference type="SAM" id="Phobius"/>
    </source>
</evidence>
<feature type="transmembrane region" description="Helical" evidence="1">
    <location>
        <begin position="137"/>
        <end position="155"/>
    </location>
</feature>
<keyword evidence="1" id="KW-0812">Transmembrane</keyword>
<evidence type="ECO:0000313" key="2">
    <source>
        <dbReference type="EMBL" id="BDZ49591.1"/>
    </source>
</evidence>
<sequence length="177" mass="19442">MKAFRAYLQGAPLGVLFAWFTGFYFLGTYGFALLDGTSKLNLVSALIRVVGAGIFGGIMTALVARQRRRDGGRRTSVQITTALKTGAVPEDAEPSIWLPALEARRKQNERAHWVNPIVFGLFTLLGIWLITQDPTGFIPWIVTAFFIAVAILSLVQARRAVTKIEALIVQMHGRPGD</sequence>
<accession>A0ABN6Y0R5</accession>
<feature type="transmembrane region" description="Helical" evidence="1">
    <location>
        <begin position="45"/>
        <end position="64"/>
    </location>
</feature>
<gene>
    <name evidence="2" type="ORF">GCM10025867_18320</name>
</gene>
<reference evidence="3" key="1">
    <citation type="journal article" date="2019" name="Int. J. Syst. Evol. Microbiol.">
        <title>The Global Catalogue of Microorganisms (GCM) 10K type strain sequencing project: providing services to taxonomists for standard genome sequencing and annotation.</title>
        <authorList>
            <consortium name="The Broad Institute Genomics Platform"/>
            <consortium name="The Broad Institute Genome Sequencing Center for Infectious Disease"/>
            <person name="Wu L."/>
            <person name="Ma J."/>
        </authorList>
    </citation>
    <scope>NUCLEOTIDE SEQUENCE [LARGE SCALE GENOMIC DNA]</scope>
    <source>
        <strain evidence="3">NBRC 108728</strain>
    </source>
</reference>
<feature type="transmembrane region" description="Helical" evidence="1">
    <location>
        <begin position="113"/>
        <end position="131"/>
    </location>
</feature>
<proteinExistence type="predicted"/>
<name>A0ABN6Y0R5_9MICO</name>
<feature type="transmembrane region" description="Helical" evidence="1">
    <location>
        <begin position="12"/>
        <end position="33"/>
    </location>
</feature>